<name>A0A849SGD1_UNCEI</name>
<comment type="caution">
    <text evidence="1">The sequence shown here is derived from an EMBL/GenBank/DDBJ whole genome shotgun (WGS) entry which is preliminary data.</text>
</comment>
<dbReference type="AlphaFoldDB" id="A0A849SGD1"/>
<evidence type="ECO:0000313" key="2">
    <source>
        <dbReference type="Proteomes" id="UP000580839"/>
    </source>
</evidence>
<evidence type="ECO:0008006" key="3">
    <source>
        <dbReference type="Google" id="ProtNLM"/>
    </source>
</evidence>
<dbReference type="EMBL" id="JABFRW010000120">
    <property type="protein sequence ID" value="NOT34422.1"/>
    <property type="molecule type" value="Genomic_DNA"/>
</dbReference>
<dbReference type="Proteomes" id="UP000580839">
    <property type="component" value="Unassembled WGS sequence"/>
</dbReference>
<evidence type="ECO:0000313" key="1">
    <source>
        <dbReference type="EMBL" id="NOT34422.1"/>
    </source>
</evidence>
<sequence>MGPIVDADWALYHLSRVLWDPIDPRRLGSLEDSLQYRVNGEVYRFASAATLRRFMRTPELWAGVVRDPITTRRFVPSSRSPAAYWFGGPYFFESESTKAEFLTDPVRYQIIRRM</sequence>
<accession>A0A849SGD1</accession>
<proteinExistence type="predicted"/>
<gene>
    <name evidence="1" type="ORF">HOP12_09660</name>
</gene>
<organism evidence="1 2">
    <name type="scientific">Eiseniibacteriota bacterium</name>
    <dbReference type="NCBI Taxonomy" id="2212470"/>
    <lineage>
        <taxon>Bacteria</taxon>
        <taxon>Candidatus Eiseniibacteriota</taxon>
    </lineage>
</organism>
<reference evidence="1 2" key="1">
    <citation type="submission" date="2020-04" db="EMBL/GenBank/DDBJ databases">
        <title>Metagenomic profiling of ammonia- and methane-oxidizing microorganisms in a Dutch drinking water treatment plant.</title>
        <authorList>
            <person name="Poghosyan L."/>
            <person name="Leucker S."/>
        </authorList>
    </citation>
    <scope>NUCLEOTIDE SEQUENCE [LARGE SCALE GENOMIC DNA]</scope>
    <source>
        <strain evidence="1">S-RSF-IL-03</strain>
    </source>
</reference>
<protein>
    <recommendedName>
        <fullName evidence="3">YHS domain-containing protein</fullName>
    </recommendedName>
</protein>